<evidence type="ECO:0000313" key="2">
    <source>
        <dbReference type="EMBL" id="SVC01570.1"/>
    </source>
</evidence>
<gene>
    <name evidence="2" type="ORF">METZ01_LOCUS254424</name>
</gene>
<organism evidence="2">
    <name type="scientific">marine metagenome</name>
    <dbReference type="NCBI Taxonomy" id="408172"/>
    <lineage>
        <taxon>unclassified sequences</taxon>
        <taxon>metagenomes</taxon>
        <taxon>ecological metagenomes</taxon>
    </lineage>
</organism>
<keyword evidence="1" id="KW-1133">Transmembrane helix</keyword>
<proteinExistence type="predicted"/>
<feature type="transmembrane region" description="Helical" evidence="1">
    <location>
        <begin position="6"/>
        <end position="27"/>
    </location>
</feature>
<name>A0A382IPH4_9ZZZZ</name>
<dbReference type="EMBL" id="UINC01068730">
    <property type="protein sequence ID" value="SVC01570.1"/>
    <property type="molecule type" value="Genomic_DNA"/>
</dbReference>
<sequence length="28" mass="3090">MGMETVTINMAIVSKTFIFILPVSVFIS</sequence>
<dbReference type="AlphaFoldDB" id="A0A382IPH4"/>
<protein>
    <submittedName>
        <fullName evidence="2">Uncharacterized protein</fullName>
    </submittedName>
</protein>
<accession>A0A382IPH4</accession>
<keyword evidence="1" id="KW-0812">Transmembrane</keyword>
<reference evidence="2" key="1">
    <citation type="submission" date="2018-05" db="EMBL/GenBank/DDBJ databases">
        <authorList>
            <person name="Lanie J.A."/>
            <person name="Ng W.-L."/>
            <person name="Kazmierczak K.M."/>
            <person name="Andrzejewski T.M."/>
            <person name="Davidsen T.M."/>
            <person name="Wayne K.J."/>
            <person name="Tettelin H."/>
            <person name="Glass J.I."/>
            <person name="Rusch D."/>
            <person name="Podicherti R."/>
            <person name="Tsui H.-C.T."/>
            <person name="Winkler M.E."/>
        </authorList>
    </citation>
    <scope>NUCLEOTIDE SEQUENCE</scope>
</reference>
<keyword evidence="1" id="KW-0472">Membrane</keyword>
<evidence type="ECO:0000256" key="1">
    <source>
        <dbReference type="SAM" id="Phobius"/>
    </source>
</evidence>